<feature type="region of interest" description="Disordered" evidence="1">
    <location>
        <begin position="313"/>
        <end position="368"/>
    </location>
</feature>
<evidence type="ECO:0000259" key="2">
    <source>
        <dbReference type="PROSITE" id="PS00028"/>
    </source>
</evidence>
<name>A0A7S2KB95_9STRA</name>
<reference evidence="3" key="1">
    <citation type="submission" date="2021-01" db="EMBL/GenBank/DDBJ databases">
        <authorList>
            <person name="Corre E."/>
            <person name="Pelletier E."/>
            <person name="Niang G."/>
            <person name="Scheremetjew M."/>
            <person name="Finn R."/>
            <person name="Kale V."/>
            <person name="Holt S."/>
            <person name="Cochrane G."/>
            <person name="Meng A."/>
            <person name="Brown T."/>
            <person name="Cohen L."/>
        </authorList>
    </citation>
    <scope>NUCLEOTIDE SEQUENCE</scope>
    <source>
        <strain evidence="3">B650</strain>
    </source>
</reference>
<feature type="compositionally biased region" description="Basic and acidic residues" evidence="1">
    <location>
        <begin position="256"/>
        <end position="276"/>
    </location>
</feature>
<dbReference type="AlphaFoldDB" id="A0A7S2KB95"/>
<dbReference type="InterPro" id="IPR036236">
    <property type="entry name" value="Znf_C2H2_sf"/>
</dbReference>
<dbReference type="SUPFAM" id="SSF57667">
    <property type="entry name" value="beta-beta-alpha zinc fingers"/>
    <property type="match status" value="1"/>
</dbReference>
<sequence length="368" mass="42048">MKVILQQKLEQRLLHFNISKSDQTKSTKRDISRQQRFEGTESTELNVEGDTICEGVEEPFVVGRKIEKLDVAYRCEACNISCPDANTLALHLAGKRHRNRLKRMEENDCEATLQALGVKEPQKSAANSSLSSPQWGKASRKESTRTFQEILAEEERASMSKPAPSPLKQSRRAHKITTASKTKQNMASRTAKISRPGVHAVASPSVDKAPTSFLLSDLLEKQKQPKVTGTKKDVTDHPWGKRDRSNSVSEGFQNILREEENRKTHEDTRGVSESKWFLEQRERASSFSALQKADEEERELQRLIEEQRQIEAQIEADNAQKKKELELSRRNRKQRKQKQRRNKDEQKSPRNKRKGSEKAVKSPVGIKT</sequence>
<dbReference type="PROSITE" id="PS00028">
    <property type="entry name" value="ZINC_FINGER_C2H2_1"/>
    <property type="match status" value="1"/>
</dbReference>
<feature type="region of interest" description="Disordered" evidence="1">
    <location>
        <begin position="116"/>
        <end position="276"/>
    </location>
</feature>
<evidence type="ECO:0000313" key="3">
    <source>
        <dbReference type="EMBL" id="CAD9571882.1"/>
    </source>
</evidence>
<dbReference type="GO" id="GO:0003676">
    <property type="term" value="F:nucleic acid binding"/>
    <property type="evidence" value="ECO:0007669"/>
    <property type="project" value="InterPro"/>
</dbReference>
<feature type="compositionally biased region" description="Basic and acidic residues" evidence="1">
    <location>
        <begin position="230"/>
        <end position="245"/>
    </location>
</feature>
<dbReference type="SMART" id="SM00451">
    <property type="entry name" value="ZnF_U1"/>
    <property type="match status" value="1"/>
</dbReference>
<dbReference type="InterPro" id="IPR013087">
    <property type="entry name" value="Znf_C2H2_type"/>
</dbReference>
<protein>
    <recommendedName>
        <fullName evidence="2">C2H2-type domain-containing protein</fullName>
    </recommendedName>
</protein>
<feature type="compositionally biased region" description="Basic and acidic residues" evidence="1">
    <location>
        <begin position="342"/>
        <end position="360"/>
    </location>
</feature>
<dbReference type="GO" id="GO:0008270">
    <property type="term" value="F:zinc ion binding"/>
    <property type="evidence" value="ECO:0007669"/>
    <property type="project" value="InterPro"/>
</dbReference>
<feature type="compositionally biased region" description="Polar residues" evidence="1">
    <location>
        <begin position="177"/>
        <end position="188"/>
    </location>
</feature>
<dbReference type="Gene3D" id="3.30.160.60">
    <property type="entry name" value="Classic Zinc Finger"/>
    <property type="match status" value="1"/>
</dbReference>
<dbReference type="Pfam" id="PF12874">
    <property type="entry name" value="zf-met"/>
    <property type="match status" value="1"/>
</dbReference>
<feature type="domain" description="C2H2-type" evidence="2">
    <location>
        <begin position="75"/>
        <end position="97"/>
    </location>
</feature>
<organism evidence="3">
    <name type="scientific">Leptocylindrus danicus</name>
    <dbReference type="NCBI Taxonomy" id="163516"/>
    <lineage>
        <taxon>Eukaryota</taxon>
        <taxon>Sar</taxon>
        <taxon>Stramenopiles</taxon>
        <taxon>Ochrophyta</taxon>
        <taxon>Bacillariophyta</taxon>
        <taxon>Coscinodiscophyceae</taxon>
        <taxon>Chaetocerotophycidae</taxon>
        <taxon>Leptocylindrales</taxon>
        <taxon>Leptocylindraceae</taxon>
        <taxon>Leptocylindrus</taxon>
    </lineage>
</organism>
<dbReference type="EMBL" id="HBGY01012068">
    <property type="protein sequence ID" value="CAD9571882.1"/>
    <property type="molecule type" value="Transcribed_RNA"/>
</dbReference>
<accession>A0A7S2KB95</accession>
<evidence type="ECO:0000256" key="1">
    <source>
        <dbReference type="SAM" id="MobiDB-lite"/>
    </source>
</evidence>
<proteinExistence type="predicted"/>
<feature type="compositionally biased region" description="Basic and acidic residues" evidence="1">
    <location>
        <begin position="318"/>
        <end position="329"/>
    </location>
</feature>
<feature type="compositionally biased region" description="Basic residues" evidence="1">
    <location>
        <begin position="330"/>
        <end position="341"/>
    </location>
</feature>
<feature type="compositionally biased region" description="Polar residues" evidence="1">
    <location>
        <begin position="124"/>
        <end position="134"/>
    </location>
</feature>
<dbReference type="InterPro" id="IPR003604">
    <property type="entry name" value="Matrin/U1-like-C_Znf_C2H2"/>
</dbReference>
<gene>
    <name evidence="3" type="ORF">LDAN0321_LOCUS7664</name>
</gene>